<evidence type="ECO:0000259" key="4">
    <source>
        <dbReference type="Pfam" id="PF09037"/>
    </source>
</evidence>
<comment type="pathway">
    <text evidence="1">Glycolipid metabolism.</text>
</comment>
<organism evidence="5 6">
    <name type="scientific">Gordonia jinhuaensis</name>
    <dbReference type="NCBI Taxonomy" id="1517702"/>
    <lineage>
        <taxon>Bacteria</taxon>
        <taxon>Bacillati</taxon>
        <taxon>Actinomycetota</taxon>
        <taxon>Actinomycetes</taxon>
        <taxon>Mycobacteriales</taxon>
        <taxon>Gordoniaceae</taxon>
        <taxon>Gordonia</taxon>
    </lineage>
</organism>
<dbReference type="Gene3D" id="3.40.50.300">
    <property type="entry name" value="P-loop containing nucleotide triphosphate hydrolases"/>
    <property type="match status" value="1"/>
</dbReference>
<feature type="active site" description="Proton acceptor" evidence="2">
    <location>
        <position position="35"/>
    </location>
</feature>
<dbReference type="InterPro" id="IPR027417">
    <property type="entry name" value="P-loop_NTPase"/>
</dbReference>
<sequence>MPATRAYLVCATQRSGSTLLVESLATTGVAGRPAEFFQYLPTSSLPPQPREWFAGVTDPEIVELLDTTDEGSVDTRTADQWRADILAAGATPNGVWGGKLMWNQTPLLIARTRIAHASLRTAVRSLFDGADPLYIHVSRKDVVPQAVSMWTAVQTQQWQAPDAPAALHREPVYDARGIAHLATILLDQERAWRQWFAAESLSPVEIEFSELVADPTATTARVLSALDQDPGLAPPPPIRRQSNSRSREWVERYRDDAARLGYPS</sequence>
<reference evidence="5" key="2">
    <citation type="submission" date="2020-09" db="EMBL/GenBank/DDBJ databases">
        <authorList>
            <person name="Sun Q."/>
            <person name="Zhou Y."/>
        </authorList>
    </citation>
    <scope>NUCLEOTIDE SEQUENCE</scope>
    <source>
        <strain evidence="5">CGMCC 1.12827</strain>
    </source>
</reference>
<reference evidence="5" key="1">
    <citation type="journal article" date="2014" name="Int. J. Syst. Evol. Microbiol.">
        <title>Complete genome sequence of Corynebacterium casei LMG S-19264T (=DSM 44701T), isolated from a smear-ripened cheese.</title>
        <authorList>
            <consortium name="US DOE Joint Genome Institute (JGI-PGF)"/>
            <person name="Walter F."/>
            <person name="Albersmeier A."/>
            <person name="Kalinowski J."/>
            <person name="Ruckert C."/>
        </authorList>
    </citation>
    <scope>NUCLEOTIDE SEQUENCE</scope>
    <source>
        <strain evidence="5">CGMCC 1.12827</strain>
    </source>
</reference>
<evidence type="ECO:0000256" key="1">
    <source>
        <dbReference type="PIRNR" id="PIRNR021497"/>
    </source>
</evidence>
<keyword evidence="1" id="KW-0808">Transferase</keyword>
<keyword evidence="6" id="KW-1185">Reference proteome</keyword>
<dbReference type="InterPro" id="IPR015124">
    <property type="entry name" value="Stf0"/>
</dbReference>
<dbReference type="GO" id="GO:0016740">
    <property type="term" value="F:transferase activity"/>
    <property type="evidence" value="ECO:0007669"/>
    <property type="project" value="UniProtKB-UniRule"/>
</dbReference>
<feature type="region of interest" description="Disordered" evidence="3">
    <location>
        <begin position="225"/>
        <end position="249"/>
    </location>
</feature>
<protein>
    <recommendedName>
        <fullName evidence="1">Trehalose 2-sulfotransferase</fullName>
    </recommendedName>
</protein>
<proteinExistence type="inferred from homology"/>
<evidence type="ECO:0000313" key="6">
    <source>
        <dbReference type="Proteomes" id="UP000621454"/>
    </source>
</evidence>
<comment type="similarity">
    <text evidence="1">Belongs to the Stf0 sulfotransferase family.</text>
</comment>
<dbReference type="PIRSF" id="PIRSF021497">
    <property type="entry name" value="Sulphotransferase_Stf0"/>
    <property type="match status" value="1"/>
</dbReference>
<comment type="caution">
    <text evidence="5">The sequence shown here is derived from an EMBL/GenBank/DDBJ whole genome shotgun (WGS) entry which is preliminary data.</text>
</comment>
<dbReference type="InterPro" id="IPR024628">
    <property type="entry name" value="Sulfotransferase_Stf0_dom"/>
</dbReference>
<dbReference type="SUPFAM" id="SSF52540">
    <property type="entry name" value="P-loop containing nucleoside triphosphate hydrolases"/>
    <property type="match status" value="1"/>
</dbReference>
<evidence type="ECO:0000256" key="2">
    <source>
        <dbReference type="PIRSR" id="PIRSR021497-1"/>
    </source>
</evidence>
<evidence type="ECO:0000256" key="3">
    <source>
        <dbReference type="SAM" id="MobiDB-lite"/>
    </source>
</evidence>
<gene>
    <name evidence="5" type="primary">stf0</name>
    <name evidence="5" type="ORF">GCM10011489_15960</name>
</gene>
<dbReference type="NCBIfam" id="NF047724">
    <property type="entry name" value="TrhSuTaseStf0"/>
    <property type="match status" value="1"/>
</dbReference>
<evidence type="ECO:0000313" key="5">
    <source>
        <dbReference type="EMBL" id="GGB28570.1"/>
    </source>
</evidence>
<dbReference type="Proteomes" id="UP000621454">
    <property type="component" value="Unassembled WGS sequence"/>
</dbReference>
<keyword evidence="1" id="KW-0119">Carbohydrate metabolism</keyword>
<comment type="function">
    <text evidence="1">Catalyzes the sulfuryl group transfer from 3'-phosphoadenosine-5'-phosphosulfate (PAPS) to trehalose, leading to trehalose-2-sulfate (T2S).</text>
</comment>
<comment type="catalytic activity">
    <reaction evidence="1">
        <text>alpha,alpha-trehalose + 3'-phosphoadenylyl sulfate = 2-O-sulfo-alpha,alpha-trehalose + adenosine 3',5'-bisphosphate + H(+)</text>
        <dbReference type="Rhea" id="RHEA:41608"/>
        <dbReference type="ChEBI" id="CHEBI:15378"/>
        <dbReference type="ChEBI" id="CHEBI:16551"/>
        <dbReference type="ChEBI" id="CHEBI:58339"/>
        <dbReference type="ChEBI" id="CHEBI:58343"/>
        <dbReference type="ChEBI" id="CHEBI:60091"/>
        <dbReference type="EC" id="2.8.2.37"/>
    </reaction>
</comment>
<name>A0A916WTB7_9ACTN</name>
<feature type="domain" description="Sulphotransferase Stf0" evidence="4">
    <location>
        <begin position="6"/>
        <end position="256"/>
    </location>
</feature>
<dbReference type="RefSeq" id="WP_188586062.1">
    <property type="nucleotide sequence ID" value="NZ_BMGC01000008.1"/>
</dbReference>
<dbReference type="Pfam" id="PF09037">
    <property type="entry name" value="Sulphotransf"/>
    <property type="match status" value="1"/>
</dbReference>
<dbReference type="EMBL" id="BMGC01000008">
    <property type="protein sequence ID" value="GGB28570.1"/>
    <property type="molecule type" value="Genomic_DNA"/>
</dbReference>
<accession>A0A916WTB7</accession>
<dbReference type="AlphaFoldDB" id="A0A916WTB7"/>